<reference evidence="2 3" key="1">
    <citation type="journal article" date="2016" name="Mol. Biol. Evol.">
        <title>Comparative Genomics of Early-Diverging Mushroom-Forming Fungi Provides Insights into the Origins of Lignocellulose Decay Capabilities.</title>
        <authorList>
            <person name="Nagy L.G."/>
            <person name="Riley R."/>
            <person name="Tritt A."/>
            <person name="Adam C."/>
            <person name="Daum C."/>
            <person name="Floudas D."/>
            <person name="Sun H."/>
            <person name="Yadav J.S."/>
            <person name="Pangilinan J."/>
            <person name="Larsson K.H."/>
            <person name="Matsuura K."/>
            <person name="Barry K."/>
            <person name="Labutti K."/>
            <person name="Kuo R."/>
            <person name="Ohm R.A."/>
            <person name="Bhattacharya S.S."/>
            <person name="Shirouzu T."/>
            <person name="Yoshinaga Y."/>
            <person name="Martin F.M."/>
            <person name="Grigoriev I.V."/>
            <person name="Hibbett D.S."/>
        </authorList>
    </citation>
    <scope>NUCLEOTIDE SEQUENCE [LARGE SCALE GENOMIC DNA]</scope>
    <source>
        <strain evidence="2 3">HHB12733</strain>
    </source>
</reference>
<dbReference type="EMBL" id="KV424009">
    <property type="protein sequence ID" value="KZT54673.1"/>
    <property type="molecule type" value="Genomic_DNA"/>
</dbReference>
<gene>
    <name evidence="2" type="ORF">CALCODRAFT_473019</name>
</gene>
<dbReference type="Pfam" id="PF00106">
    <property type="entry name" value="adh_short"/>
    <property type="match status" value="1"/>
</dbReference>
<dbReference type="InterPro" id="IPR002347">
    <property type="entry name" value="SDR_fam"/>
</dbReference>
<proteinExistence type="predicted"/>
<dbReference type="PRINTS" id="PR00081">
    <property type="entry name" value="GDHRDH"/>
</dbReference>
<dbReference type="GO" id="GO:0016491">
    <property type="term" value="F:oxidoreductase activity"/>
    <property type="evidence" value="ECO:0007669"/>
    <property type="project" value="UniProtKB-KW"/>
</dbReference>
<dbReference type="FunCoup" id="A0A165EE80">
    <property type="interactions" value="160"/>
</dbReference>
<dbReference type="PANTHER" id="PTHR43157:SF31">
    <property type="entry name" value="PHOSPHATIDYLINOSITOL-GLYCAN BIOSYNTHESIS CLASS F PROTEIN"/>
    <property type="match status" value="1"/>
</dbReference>
<keyword evidence="1" id="KW-0560">Oxidoreductase</keyword>
<evidence type="ECO:0000313" key="2">
    <source>
        <dbReference type="EMBL" id="KZT54673.1"/>
    </source>
</evidence>
<sequence>MGQAFSESFPPKATWLSKDMPDMTGKVAIVTGGNSGIGKVTIKYLLLKNCVVYLLCCSASKAEAAIAEAAIADLKAATGKVPVFIQCDLADLHSIRASATEFLAKAQRLDVLFNNAGSMTTPMDWLTKQGYDMQFGTNVLGTGYLTMLLLPLIQATAKSYGGARIVTLSSNAQDGAPKGGIDFSTLKDGPERGMKLTHWTAYMQSKWADACLSKELSRRYGKDGVVCTALNPGIIRTDLARNLNFIAWFSNTIGHDADPLGAVTQLYAGTAPEAASLNGQYLIPWARVGKARADTEDPVTGKALWEWIEEQGKTV</sequence>
<accession>A0A165EE80</accession>
<keyword evidence="3" id="KW-1185">Reference proteome</keyword>
<dbReference type="OrthoDB" id="191139at2759"/>
<dbReference type="InterPro" id="IPR036291">
    <property type="entry name" value="NAD(P)-bd_dom_sf"/>
</dbReference>
<dbReference type="PANTHER" id="PTHR43157">
    <property type="entry name" value="PHOSPHATIDYLINOSITOL-GLYCAN BIOSYNTHESIS CLASS F PROTEIN-RELATED"/>
    <property type="match status" value="1"/>
</dbReference>
<evidence type="ECO:0000256" key="1">
    <source>
        <dbReference type="ARBA" id="ARBA00023002"/>
    </source>
</evidence>
<dbReference type="Proteomes" id="UP000076842">
    <property type="component" value="Unassembled WGS sequence"/>
</dbReference>
<dbReference type="STRING" id="1353952.A0A165EE80"/>
<dbReference type="InParanoid" id="A0A165EE80"/>
<protein>
    <submittedName>
        <fullName evidence="2">NAD(P)-binding protein</fullName>
    </submittedName>
</protein>
<dbReference type="AlphaFoldDB" id="A0A165EE80"/>
<dbReference type="SUPFAM" id="SSF51735">
    <property type="entry name" value="NAD(P)-binding Rossmann-fold domains"/>
    <property type="match status" value="1"/>
</dbReference>
<evidence type="ECO:0000313" key="3">
    <source>
        <dbReference type="Proteomes" id="UP000076842"/>
    </source>
</evidence>
<name>A0A165EE80_9BASI</name>
<organism evidence="2 3">
    <name type="scientific">Calocera cornea HHB12733</name>
    <dbReference type="NCBI Taxonomy" id="1353952"/>
    <lineage>
        <taxon>Eukaryota</taxon>
        <taxon>Fungi</taxon>
        <taxon>Dikarya</taxon>
        <taxon>Basidiomycota</taxon>
        <taxon>Agaricomycotina</taxon>
        <taxon>Dacrymycetes</taxon>
        <taxon>Dacrymycetales</taxon>
        <taxon>Dacrymycetaceae</taxon>
        <taxon>Calocera</taxon>
    </lineage>
</organism>
<dbReference type="Gene3D" id="3.40.50.720">
    <property type="entry name" value="NAD(P)-binding Rossmann-like Domain"/>
    <property type="match status" value="1"/>
</dbReference>